<keyword evidence="3" id="KW-0255">Endonuclease</keyword>
<comment type="caution">
    <text evidence="3">The sequence shown here is derived from an EMBL/GenBank/DDBJ whole genome shotgun (WGS) entry which is preliminary data.</text>
</comment>
<dbReference type="PROSITE" id="PS50164">
    <property type="entry name" value="GIY_YIG"/>
    <property type="match status" value="1"/>
</dbReference>
<protein>
    <submittedName>
        <fullName evidence="3">Endonuclease</fullName>
    </submittedName>
</protein>
<evidence type="ECO:0000313" key="3">
    <source>
        <dbReference type="EMBL" id="PIR88042.1"/>
    </source>
</evidence>
<dbReference type="Pfam" id="PF01541">
    <property type="entry name" value="GIY-YIG"/>
    <property type="match status" value="1"/>
</dbReference>
<organism evidence="3 4">
    <name type="scientific">Candidatus Harrisonbacteria bacterium CG10_big_fil_rev_8_21_14_0_10_45_28</name>
    <dbReference type="NCBI Taxonomy" id="1974586"/>
    <lineage>
        <taxon>Bacteria</taxon>
        <taxon>Candidatus Harrisoniibacteriota</taxon>
    </lineage>
</organism>
<evidence type="ECO:0000313" key="4">
    <source>
        <dbReference type="Proteomes" id="UP000230903"/>
    </source>
</evidence>
<dbReference type="EMBL" id="PFBC01000019">
    <property type="protein sequence ID" value="PIR88042.1"/>
    <property type="molecule type" value="Genomic_DNA"/>
</dbReference>
<evidence type="ECO:0000256" key="1">
    <source>
        <dbReference type="ARBA" id="ARBA00007435"/>
    </source>
</evidence>
<name>A0A2H0UNP2_9BACT</name>
<dbReference type="InterPro" id="IPR050190">
    <property type="entry name" value="UPF0213_domain"/>
</dbReference>
<accession>A0A2H0UNP2</accession>
<keyword evidence="3" id="KW-0540">Nuclease</keyword>
<dbReference type="CDD" id="cd10449">
    <property type="entry name" value="GIY-YIG_SLX1_like"/>
    <property type="match status" value="1"/>
</dbReference>
<feature type="domain" description="GIY-YIG" evidence="2">
    <location>
        <begin position="1"/>
        <end position="79"/>
    </location>
</feature>
<dbReference type="Gene3D" id="3.40.1440.10">
    <property type="entry name" value="GIY-YIG endonuclease"/>
    <property type="match status" value="1"/>
</dbReference>
<gene>
    <name evidence="3" type="ORF">COU10_01270</name>
</gene>
<dbReference type="AlphaFoldDB" id="A0A2H0UNP2"/>
<dbReference type="PANTHER" id="PTHR34477:SF1">
    <property type="entry name" value="UPF0213 PROTEIN YHBQ"/>
    <property type="match status" value="1"/>
</dbReference>
<dbReference type="PANTHER" id="PTHR34477">
    <property type="entry name" value="UPF0213 PROTEIN YHBQ"/>
    <property type="match status" value="1"/>
</dbReference>
<dbReference type="InterPro" id="IPR000305">
    <property type="entry name" value="GIY-YIG_endonuc"/>
</dbReference>
<proteinExistence type="inferred from homology"/>
<dbReference type="InterPro" id="IPR035901">
    <property type="entry name" value="GIY-YIG_endonuc_sf"/>
</dbReference>
<keyword evidence="3" id="KW-0378">Hydrolase</keyword>
<reference evidence="4" key="1">
    <citation type="submission" date="2017-09" db="EMBL/GenBank/DDBJ databases">
        <title>Depth-based differentiation of microbial function through sediment-hosted aquifers and enrichment of novel symbionts in the deep terrestrial subsurface.</title>
        <authorList>
            <person name="Probst A.J."/>
            <person name="Ladd B."/>
            <person name="Jarett J.K."/>
            <person name="Geller-Mcgrath D.E."/>
            <person name="Sieber C.M.K."/>
            <person name="Emerson J.B."/>
            <person name="Anantharaman K."/>
            <person name="Thomas B.C."/>
            <person name="Malmstrom R."/>
            <person name="Stieglmeier M."/>
            <person name="Klingl A."/>
            <person name="Woyke T."/>
            <person name="Ryan C.M."/>
            <person name="Banfield J.F."/>
        </authorList>
    </citation>
    <scope>NUCLEOTIDE SEQUENCE [LARGE SCALE GENOMIC DNA]</scope>
</reference>
<dbReference type="Proteomes" id="UP000230903">
    <property type="component" value="Unassembled WGS sequence"/>
</dbReference>
<sequence length="79" mass="9376">MYDVYILKSEKNGKFYIGYSENITKRLRQHNRGENKSTKSGIPWKIIYIEQCENKRSSWLRERQIKSYKGGAAFKKLLG</sequence>
<comment type="similarity">
    <text evidence="1">Belongs to the UPF0213 family.</text>
</comment>
<dbReference type="SUPFAM" id="SSF82771">
    <property type="entry name" value="GIY-YIG endonuclease"/>
    <property type="match status" value="1"/>
</dbReference>
<dbReference type="GO" id="GO:0004519">
    <property type="term" value="F:endonuclease activity"/>
    <property type="evidence" value="ECO:0007669"/>
    <property type="project" value="UniProtKB-KW"/>
</dbReference>
<evidence type="ECO:0000259" key="2">
    <source>
        <dbReference type="PROSITE" id="PS50164"/>
    </source>
</evidence>